<feature type="compositionally biased region" description="Basic and acidic residues" evidence="2">
    <location>
        <begin position="157"/>
        <end position="169"/>
    </location>
</feature>
<feature type="coiled-coil region" evidence="1">
    <location>
        <begin position="563"/>
        <end position="597"/>
    </location>
</feature>
<accession>A0A4U0W9X8</accession>
<feature type="compositionally biased region" description="Polar residues" evidence="2">
    <location>
        <begin position="108"/>
        <end position="119"/>
    </location>
</feature>
<evidence type="ECO:0000256" key="2">
    <source>
        <dbReference type="SAM" id="MobiDB-lite"/>
    </source>
</evidence>
<feature type="compositionally biased region" description="Polar residues" evidence="2">
    <location>
        <begin position="243"/>
        <end position="259"/>
    </location>
</feature>
<feature type="compositionally biased region" description="Low complexity" evidence="2">
    <location>
        <begin position="455"/>
        <end position="476"/>
    </location>
</feature>
<feature type="coiled-coil region" evidence="1">
    <location>
        <begin position="893"/>
        <end position="960"/>
    </location>
</feature>
<feature type="compositionally biased region" description="Polar residues" evidence="2">
    <location>
        <begin position="388"/>
        <end position="398"/>
    </location>
</feature>
<reference evidence="3 4" key="1">
    <citation type="submission" date="2017-03" db="EMBL/GenBank/DDBJ databases">
        <title>Genomes of endolithic fungi from Antarctica.</title>
        <authorList>
            <person name="Coleine C."/>
            <person name="Masonjones S."/>
            <person name="Stajich J.E."/>
        </authorList>
    </citation>
    <scope>NUCLEOTIDE SEQUENCE [LARGE SCALE GENOMIC DNA]</scope>
    <source>
        <strain evidence="3 4">CCFEE 5187</strain>
    </source>
</reference>
<evidence type="ECO:0000313" key="4">
    <source>
        <dbReference type="Proteomes" id="UP000308768"/>
    </source>
</evidence>
<feature type="compositionally biased region" description="Acidic residues" evidence="2">
    <location>
        <begin position="219"/>
        <end position="232"/>
    </location>
</feature>
<feature type="coiled-coil region" evidence="1">
    <location>
        <begin position="769"/>
        <end position="869"/>
    </location>
</feature>
<evidence type="ECO:0000256" key="1">
    <source>
        <dbReference type="SAM" id="Coils"/>
    </source>
</evidence>
<feature type="compositionally biased region" description="Basic and acidic residues" evidence="2">
    <location>
        <begin position="978"/>
        <end position="988"/>
    </location>
</feature>
<dbReference type="AlphaFoldDB" id="A0A4U0W9X8"/>
<keyword evidence="4" id="KW-1185">Reference proteome</keyword>
<feature type="region of interest" description="Disordered" evidence="2">
    <location>
        <begin position="455"/>
        <end position="478"/>
    </location>
</feature>
<evidence type="ECO:0000313" key="3">
    <source>
        <dbReference type="EMBL" id="TKA59232.1"/>
    </source>
</evidence>
<feature type="region of interest" description="Disordered" evidence="2">
    <location>
        <begin position="50"/>
        <end position="71"/>
    </location>
</feature>
<organism evidence="3 4">
    <name type="scientific">Cryomyces minteri</name>
    <dbReference type="NCBI Taxonomy" id="331657"/>
    <lineage>
        <taxon>Eukaryota</taxon>
        <taxon>Fungi</taxon>
        <taxon>Dikarya</taxon>
        <taxon>Ascomycota</taxon>
        <taxon>Pezizomycotina</taxon>
        <taxon>Dothideomycetes</taxon>
        <taxon>Dothideomycetes incertae sedis</taxon>
        <taxon>Cryomyces</taxon>
    </lineage>
</organism>
<keyword evidence="1" id="KW-0175">Coiled coil</keyword>
<feature type="coiled-coil region" evidence="1">
    <location>
        <begin position="706"/>
        <end position="740"/>
    </location>
</feature>
<dbReference type="Proteomes" id="UP000308768">
    <property type="component" value="Unassembled WGS sequence"/>
</dbReference>
<dbReference type="EMBL" id="NAJN01001992">
    <property type="protein sequence ID" value="TKA59232.1"/>
    <property type="molecule type" value="Genomic_DNA"/>
</dbReference>
<sequence>MISALTIVHSPYYRTYQTSRGWTSPRIGIQLPIQIQRLVRHFMDITGSRAAEEAKEQTGQQDAGVGDAGNVTTDFDKAIVANYGPRHEEENIELEQKAESTAEDGDSNIDQATTTNVVSTEDEKDGRKDDPPGTIEDQGESHINPAGESRDAPMTGIKDDEELRASEGPEDKDEVNSDGSDNPWDSVYDDLMVTDIPAPAENDQALTPEGQDTTYADLLFEDDAEREQEEEEEAHRNDLASKWSPSSSEGEASPTSPVLSDQPDGWLGPPPRTYQVDDDFITHNGRTYKWGKKKQTEDKRTPRRPSKLSISQLVDDIEAESVLNRTPRWADANEEDEDEDLNAWIADNQKWPSLRTPDTKPPSTEPSPTIDTADGGKCDSAPLRPTTPRRSTLGNTAKVNAPVPAFNSRFPPARPPRDDEDHSELLAQLDVDPAKLLAAIAKVTASPSALLSVAPEESATSSTPTATPLTLTTPTTRHQVGEEGYLKRRNALSDEDARERLLQQGLAIIEERERSGEAIEPELLLRDRQRLKAMLQECHQNRAYLQQELVERQQTAMDLVKALEELQQMANRQHGDLDELEIRNRHLEETIEKLKDDPALSNTTHWSTGTFRQLAEHIEAYINGVQQGEDQRPPVELVAQIIEYLSSNMSFSSVCKELYSLGLKFKMELLAQSILNSGLAHGLELIDGSVRRRHTDTDTLALLREIEAARARESDLRQAHEKLRQEMKRLEKDLGEADSRIMAITDTFDFEKGELLRENEALTLAAAALDESEATTREVQEELKQCKTRTQQLQQEKNAELRRNKELQNQTAKLRANRSHDADLRSVTLEAQTKLQEALAAKEQALQAAAKATSERAELEDKLDECARAGSALLAEKKKLQEALREREETQPSTEFQTALENTKKALQEKTEEVVERNEHLATLDAQLRRCGCDDLRKKIKSLEAQLASLQMARKETISLEFGDWLSNLGSGINFKPSVEKAEPETGKPEISSEPVNDNTNVDEPAPEPQPESGASKFDDSILSSISNSFLPAAPLRLPAYGRQRHAPDRQAYYDNMLREMREKRKEELAREMMMASEREARWAAISGWKPAQMRMDGRVAGFAVVV</sequence>
<proteinExistence type="predicted"/>
<name>A0A4U0W9X8_9PEZI</name>
<gene>
    <name evidence="3" type="ORF">B0A49_12746</name>
</gene>
<feature type="compositionally biased region" description="Acidic residues" evidence="2">
    <location>
        <begin position="332"/>
        <end position="341"/>
    </location>
</feature>
<comment type="caution">
    <text evidence="3">The sequence shown here is derived from an EMBL/GenBank/DDBJ whole genome shotgun (WGS) entry which is preliminary data.</text>
</comment>
<feature type="region of interest" description="Disordered" evidence="2">
    <location>
        <begin position="977"/>
        <end position="1019"/>
    </location>
</feature>
<feature type="compositionally biased region" description="Basic and acidic residues" evidence="2">
    <location>
        <begin position="85"/>
        <end position="100"/>
    </location>
</feature>
<feature type="region of interest" description="Disordered" evidence="2">
    <location>
        <begin position="83"/>
        <end position="421"/>
    </location>
</feature>
<protein>
    <submittedName>
        <fullName evidence="3">Uncharacterized protein</fullName>
    </submittedName>
</protein>